<gene>
    <name evidence="2" type="ORF">PG993_011750</name>
</gene>
<name>A0ABR1S0H5_9PEZI</name>
<proteinExistence type="predicted"/>
<reference evidence="2 3" key="1">
    <citation type="submission" date="2023-01" db="EMBL/GenBank/DDBJ databases">
        <title>Analysis of 21 Apiospora genomes using comparative genomics revels a genus with tremendous synthesis potential of carbohydrate active enzymes and secondary metabolites.</title>
        <authorList>
            <person name="Sorensen T."/>
        </authorList>
    </citation>
    <scope>NUCLEOTIDE SEQUENCE [LARGE SCALE GENOMIC DNA]</scope>
    <source>
        <strain evidence="2 3">CBS 33761</strain>
    </source>
</reference>
<organism evidence="2 3">
    <name type="scientific">Apiospora rasikravindrae</name>
    <dbReference type="NCBI Taxonomy" id="990691"/>
    <lineage>
        <taxon>Eukaryota</taxon>
        <taxon>Fungi</taxon>
        <taxon>Dikarya</taxon>
        <taxon>Ascomycota</taxon>
        <taxon>Pezizomycotina</taxon>
        <taxon>Sordariomycetes</taxon>
        <taxon>Xylariomycetidae</taxon>
        <taxon>Amphisphaeriales</taxon>
        <taxon>Apiosporaceae</taxon>
        <taxon>Apiospora</taxon>
    </lineage>
</organism>
<evidence type="ECO:0000313" key="2">
    <source>
        <dbReference type="EMBL" id="KAK8023684.1"/>
    </source>
</evidence>
<keyword evidence="3" id="KW-1185">Reference proteome</keyword>
<dbReference type="Proteomes" id="UP001444661">
    <property type="component" value="Unassembled WGS sequence"/>
</dbReference>
<evidence type="ECO:0000256" key="1">
    <source>
        <dbReference type="SAM" id="MobiDB-lite"/>
    </source>
</evidence>
<dbReference type="EMBL" id="JAQQWK010000011">
    <property type="protein sequence ID" value="KAK8023684.1"/>
    <property type="molecule type" value="Genomic_DNA"/>
</dbReference>
<protein>
    <submittedName>
        <fullName evidence="2">Uncharacterized protein</fullName>
    </submittedName>
</protein>
<sequence>MLCGLTSPRARCKQRHGCNEVMWQHPVSKSPGQEDALHLLRQNGIKQRHEQKEPMGEPGAAFGEGAE</sequence>
<feature type="region of interest" description="Disordered" evidence="1">
    <location>
        <begin position="46"/>
        <end position="67"/>
    </location>
</feature>
<evidence type="ECO:0000313" key="3">
    <source>
        <dbReference type="Proteomes" id="UP001444661"/>
    </source>
</evidence>
<accession>A0ABR1S0H5</accession>
<feature type="compositionally biased region" description="Low complexity" evidence="1">
    <location>
        <begin position="56"/>
        <end position="67"/>
    </location>
</feature>
<comment type="caution">
    <text evidence="2">The sequence shown here is derived from an EMBL/GenBank/DDBJ whole genome shotgun (WGS) entry which is preliminary data.</text>
</comment>